<sequence>MKLDDELLTAYLDGELDAVKMSEVERQLEQSPDLSRQLERLRATDTALKQAYHDIDERPLPDAVLNMLESFPASQEQTATEETGNDTADVIPFRGKSKSVSHTPIWQIAAAASVALVIGLGIGRSLFLPESTAPEQTLILAKPGTGPVEPDSALFAVLENQPSAVPLTIDEQDGTVATPVMSFESIDNRYCREFSITSTSGGTRGVACKGDNQWVVEITVATVGQPAVDAGSYQTASQAIAPVIDNAIQSMIKGEAFGSERETQVIEEHWNRDK</sequence>
<comment type="caution">
    <text evidence="2">The sequence shown here is derived from an EMBL/GenBank/DDBJ whole genome shotgun (WGS) entry which is preliminary data.</text>
</comment>
<evidence type="ECO:0000259" key="1">
    <source>
        <dbReference type="Pfam" id="PF13490"/>
    </source>
</evidence>
<gene>
    <name evidence="2" type="ORF">FIV46_10200</name>
</gene>
<protein>
    <recommendedName>
        <fullName evidence="1">Putative zinc-finger domain-containing protein</fullName>
    </recommendedName>
</protein>
<feature type="domain" description="Putative zinc-finger" evidence="1">
    <location>
        <begin position="6"/>
        <end position="33"/>
    </location>
</feature>
<dbReference type="RefSeq" id="WP_139940819.1">
    <property type="nucleotide sequence ID" value="NZ_JBHSYP010000006.1"/>
</dbReference>
<evidence type="ECO:0000313" key="2">
    <source>
        <dbReference type="EMBL" id="TPD59848.1"/>
    </source>
</evidence>
<organism evidence="2 3">
    <name type="scientific">Emcibacter nanhaiensis</name>
    <dbReference type="NCBI Taxonomy" id="1505037"/>
    <lineage>
        <taxon>Bacteria</taxon>
        <taxon>Pseudomonadati</taxon>
        <taxon>Pseudomonadota</taxon>
        <taxon>Alphaproteobacteria</taxon>
        <taxon>Emcibacterales</taxon>
        <taxon>Emcibacteraceae</taxon>
        <taxon>Emcibacter</taxon>
    </lineage>
</organism>
<keyword evidence="3" id="KW-1185">Reference proteome</keyword>
<dbReference type="Pfam" id="PF13490">
    <property type="entry name" value="zf-HC2"/>
    <property type="match status" value="1"/>
</dbReference>
<dbReference type="InterPro" id="IPR041916">
    <property type="entry name" value="Anti_sigma_zinc_sf"/>
</dbReference>
<dbReference type="AlphaFoldDB" id="A0A501PIH1"/>
<accession>A0A501PIH1</accession>
<proteinExistence type="predicted"/>
<reference evidence="3" key="1">
    <citation type="submission" date="2019-06" db="EMBL/GenBank/DDBJ databases">
        <title>The complete genome of Emcibacter congregatus ZYLT.</title>
        <authorList>
            <person name="Zhao Z."/>
        </authorList>
    </citation>
    <scope>NUCLEOTIDE SEQUENCE [LARGE SCALE GENOMIC DNA]</scope>
    <source>
        <strain evidence="3">MCCC 1A06723</strain>
    </source>
</reference>
<dbReference type="InterPro" id="IPR027383">
    <property type="entry name" value="Znf_put"/>
</dbReference>
<evidence type="ECO:0000313" key="3">
    <source>
        <dbReference type="Proteomes" id="UP000319148"/>
    </source>
</evidence>
<dbReference type="EMBL" id="VFIY01000010">
    <property type="protein sequence ID" value="TPD59848.1"/>
    <property type="molecule type" value="Genomic_DNA"/>
</dbReference>
<dbReference type="Proteomes" id="UP000319148">
    <property type="component" value="Unassembled WGS sequence"/>
</dbReference>
<dbReference type="OrthoDB" id="7502743at2"/>
<name>A0A501PIH1_9PROT</name>
<dbReference type="Gene3D" id="1.10.10.1320">
    <property type="entry name" value="Anti-sigma factor, zinc-finger domain"/>
    <property type="match status" value="1"/>
</dbReference>